<accession>A0A7W7CL60</accession>
<gene>
    <name evidence="1" type="ORF">HNR67_007916</name>
</gene>
<sequence>MNFTTAFAAPEYALSHWLPPGLVHAALSTCRGLRPSPTTAHPAWNGLLAALGLATARPRKHPLPQVRLVEVRLTTAEHALLATVAGLVPELAHVLREEQ</sequence>
<proteinExistence type="predicted"/>
<keyword evidence="2" id="KW-1185">Reference proteome</keyword>
<reference evidence="1 2" key="1">
    <citation type="submission" date="2020-08" db="EMBL/GenBank/DDBJ databases">
        <title>Sequencing the genomes of 1000 actinobacteria strains.</title>
        <authorList>
            <person name="Klenk H.-P."/>
        </authorList>
    </citation>
    <scope>NUCLEOTIDE SEQUENCE [LARGE SCALE GENOMIC DNA]</scope>
    <source>
        <strain evidence="1 2">DSM 44230</strain>
    </source>
</reference>
<evidence type="ECO:0000313" key="2">
    <source>
        <dbReference type="Proteomes" id="UP000533598"/>
    </source>
</evidence>
<comment type="caution">
    <text evidence="1">The sequence shown here is derived from an EMBL/GenBank/DDBJ whole genome shotgun (WGS) entry which is preliminary data.</text>
</comment>
<protein>
    <submittedName>
        <fullName evidence="1">Uncharacterized protein</fullName>
    </submittedName>
</protein>
<dbReference type="AlphaFoldDB" id="A0A7W7CL60"/>
<evidence type="ECO:0000313" key="1">
    <source>
        <dbReference type="EMBL" id="MBB4681798.1"/>
    </source>
</evidence>
<dbReference type="EMBL" id="JACHMH010000001">
    <property type="protein sequence ID" value="MBB4681798.1"/>
    <property type="molecule type" value="Genomic_DNA"/>
</dbReference>
<organism evidence="1 2">
    <name type="scientific">Crossiella cryophila</name>
    <dbReference type="NCBI Taxonomy" id="43355"/>
    <lineage>
        <taxon>Bacteria</taxon>
        <taxon>Bacillati</taxon>
        <taxon>Actinomycetota</taxon>
        <taxon>Actinomycetes</taxon>
        <taxon>Pseudonocardiales</taxon>
        <taxon>Pseudonocardiaceae</taxon>
        <taxon>Crossiella</taxon>
    </lineage>
</organism>
<dbReference type="Proteomes" id="UP000533598">
    <property type="component" value="Unassembled WGS sequence"/>
</dbReference>
<dbReference type="RefSeq" id="WP_185008644.1">
    <property type="nucleotide sequence ID" value="NZ_BAAAUI010000082.1"/>
</dbReference>
<name>A0A7W7CL60_9PSEU</name>